<dbReference type="GeneID" id="39730861"/>
<reference evidence="2" key="1">
    <citation type="submission" date="2015-04" db="EMBL/GenBank/DDBJ databases">
        <authorList>
            <consortium name="Pathogen Informatics"/>
        </authorList>
    </citation>
    <scope>NUCLEOTIDE SEQUENCE [LARGE SCALE GENOMIC DNA]</scope>
    <source>
        <strain evidence="2">8A</strain>
    </source>
</reference>
<dbReference type="InterPro" id="IPR019496">
    <property type="entry name" value="NUFIP1_cons_dom"/>
</dbReference>
<dbReference type="Proteomes" id="UP000220797">
    <property type="component" value="Unassembled WGS sequence"/>
</dbReference>
<dbReference type="RefSeq" id="XP_028527750.1">
    <property type="nucleotide sequence ID" value="XM_028671059.1"/>
</dbReference>
<protein>
    <recommendedName>
        <fullName evidence="1">FMR1-interacting protein 1 conserved domain-containing protein</fullName>
    </recommendedName>
</protein>
<name>A0A1J1GQZ7_PLAGA</name>
<keyword evidence="3" id="KW-1185">Reference proteome</keyword>
<comment type="caution">
    <text evidence="2">The sequence shown here is derived from an EMBL/GenBank/DDBJ whole genome shotgun (WGS) entry which is preliminary data.</text>
</comment>
<dbReference type="OMA" id="LNKMPEH"/>
<accession>A0A1J1GQZ7</accession>
<dbReference type="Pfam" id="PF10453">
    <property type="entry name" value="NUFIP1"/>
    <property type="match status" value="1"/>
</dbReference>
<evidence type="ECO:0000313" key="3">
    <source>
        <dbReference type="Proteomes" id="UP000220797"/>
    </source>
</evidence>
<evidence type="ECO:0000259" key="1">
    <source>
        <dbReference type="Pfam" id="PF10453"/>
    </source>
</evidence>
<dbReference type="AlphaFoldDB" id="A0A1J1GQZ7"/>
<feature type="domain" description="FMR1-interacting protein 1 conserved" evidence="1">
    <location>
        <begin position="397"/>
        <end position="445"/>
    </location>
</feature>
<dbReference type="EMBL" id="CVMV01000032">
    <property type="protein sequence ID" value="CRG94936.1"/>
    <property type="molecule type" value="Genomic_DNA"/>
</dbReference>
<gene>
    <name evidence="2" type="ORF">PGAL8A_00233400</name>
</gene>
<dbReference type="OrthoDB" id="273070at2759"/>
<evidence type="ECO:0000313" key="2">
    <source>
        <dbReference type="EMBL" id="CRG94936.1"/>
    </source>
</evidence>
<organism evidence="2 3">
    <name type="scientific">Plasmodium gallinaceum</name>
    <dbReference type="NCBI Taxonomy" id="5849"/>
    <lineage>
        <taxon>Eukaryota</taxon>
        <taxon>Sar</taxon>
        <taxon>Alveolata</taxon>
        <taxon>Apicomplexa</taxon>
        <taxon>Aconoidasida</taxon>
        <taxon>Haemosporida</taxon>
        <taxon>Plasmodiidae</taxon>
        <taxon>Plasmodium</taxon>
        <taxon>Plasmodium (Haemamoeba)</taxon>
    </lineage>
</organism>
<sequence length="574" mass="69198">MNLKKNMNYTITKNYNELSNSQKEQKILYQNNNKIVLNESKTNDIKKEELDMKSEYVNIHDHFKGDKDALNISYNLNMEFNKNENNKVKYLNSQNNELLSNAYFENMFSPYTNKYFNDNNNYDYIINNNKINNNFRINYYNISNKSNNINYKKNKKYNNKVFYTNEKNAPFLKSDNLNKNKEQNNIQHKENILNSCFMNNFNKKKNNKRSENFVNYNTLKKFKSNSNLGDNNVNDNKNNSFNKCLKEYTCENKNYLNNGILMNHRIIEGNISHNISTNEYYFNNNNLNIVDDSNKQSYVNKNNNRNYGKIKKRHKSMNNFNEIMKIKKKNVNKDTNDNINNNNADNHTPKFIYCKYCDINIEENKLEEHNKNQHIKCPIDNCNDIYNIDCLEFHLLNHMKNDKDENILNNPKEIEKWVNERKKNYPTRKKIMNDKNNKIPKIKKKPSCLIEELLFERYYSAIGRNLYYKKELQKSLFIPLLTKLSQNSFHNIYENDYYNISNDNLKREKKKKKFSKKQMIDSLNIHKKPPLLYQLMKNEIYIYEKKLMKCIEYITENNFFDNTFDKKNDIIELK</sequence>
<dbReference type="VEuPathDB" id="PlasmoDB:PGAL8A_00233400"/>
<proteinExistence type="predicted"/>